<evidence type="ECO:0000256" key="1">
    <source>
        <dbReference type="SAM" id="MobiDB-lite"/>
    </source>
</evidence>
<evidence type="ECO:0000313" key="2">
    <source>
        <dbReference type="EMBL" id="KFG29673.1"/>
    </source>
</evidence>
<comment type="caution">
    <text evidence="2">The sequence shown here is derived from an EMBL/GenBank/DDBJ whole genome shotgun (WGS) entry which is preliminary data.</text>
</comment>
<reference evidence="2 3" key="1">
    <citation type="submission" date="2014-03" db="EMBL/GenBank/DDBJ databases">
        <authorList>
            <person name="Sibley D."/>
            <person name="Venepally P."/>
            <person name="Karamycheva S."/>
            <person name="Hadjithomas M."/>
            <person name="Khan A."/>
            <person name="Brunk B."/>
            <person name="Roos D."/>
            <person name="Caler E."/>
            <person name="Lorenzi H."/>
        </authorList>
    </citation>
    <scope>NUCLEOTIDE SEQUENCE [LARGE SCALE GENOMIC DNA]</scope>
    <source>
        <strain evidence="3">p89</strain>
    </source>
</reference>
<dbReference type="EMBL" id="AEYI02002136">
    <property type="protein sequence ID" value="KFG29673.1"/>
    <property type="molecule type" value="Genomic_DNA"/>
</dbReference>
<dbReference type="AlphaFoldDB" id="A0A086JC05"/>
<feature type="compositionally biased region" description="Basic residues" evidence="1">
    <location>
        <begin position="285"/>
        <end position="296"/>
    </location>
</feature>
<dbReference type="OrthoDB" id="10313380at2759"/>
<organism evidence="2 3">
    <name type="scientific">Toxoplasma gondii p89</name>
    <dbReference type="NCBI Taxonomy" id="943119"/>
    <lineage>
        <taxon>Eukaryota</taxon>
        <taxon>Sar</taxon>
        <taxon>Alveolata</taxon>
        <taxon>Apicomplexa</taxon>
        <taxon>Conoidasida</taxon>
        <taxon>Coccidia</taxon>
        <taxon>Eucoccidiorida</taxon>
        <taxon>Eimeriorina</taxon>
        <taxon>Sarcocystidae</taxon>
        <taxon>Toxoplasma</taxon>
    </lineage>
</organism>
<dbReference type="VEuPathDB" id="ToxoDB:TGP89_267642"/>
<feature type="region of interest" description="Disordered" evidence="1">
    <location>
        <begin position="273"/>
        <end position="310"/>
    </location>
</feature>
<protein>
    <submittedName>
        <fullName evidence="2">Uncharacterized protein</fullName>
    </submittedName>
</protein>
<evidence type="ECO:0000313" key="3">
    <source>
        <dbReference type="Proteomes" id="UP000028828"/>
    </source>
</evidence>
<gene>
    <name evidence="2" type="ORF">TGP89_267642</name>
</gene>
<dbReference type="Proteomes" id="UP000028828">
    <property type="component" value="Unassembled WGS sequence"/>
</dbReference>
<sequence>MECSISPATAQADSCPVPSTPCARHHSMTQCLVSAVHWVETTRMRLQEESSDTRDDASKKSAVTIRQILQAALVLYRTSRQRTSAQFFIIAFQFARDANSILQMLNIHRSPVTEASSEPRNGFSEALLKWFAQTLTGLEKKLDSVYTSEEISELFLEKMWAPDHSLSCRQRKMLRSGTPNKEEQLEFLAACFLQECVDVKLRGEDDILFDPSRELDAFLDICREQDTLEPDRNTQPESAYWCRDVVELMEVPEQSTEPRTKACLVEKTAKLPQKTQLARIPPSKKTSHSGRPRKGKPTWQASSPRSSSEIWPHSTLPLVCLPAKAENLGPEELRKIALSHGVHYYFAERRFSVSMSARQRVPQKTFSARKYGVEGALRLAVEAASKVT</sequence>
<accession>A0A086JC05</accession>
<feature type="compositionally biased region" description="Polar residues" evidence="1">
    <location>
        <begin position="299"/>
        <end position="309"/>
    </location>
</feature>
<proteinExistence type="predicted"/>
<name>A0A086JC05_TOXGO</name>